<dbReference type="GO" id="GO:0016491">
    <property type="term" value="F:oxidoreductase activity"/>
    <property type="evidence" value="ECO:0007669"/>
    <property type="project" value="InterPro"/>
</dbReference>
<organism evidence="2 3">
    <name type="scientific">Rubricoccus marinus</name>
    <dbReference type="NCBI Taxonomy" id="716817"/>
    <lineage>
        <taxon>Bacteria</taxon>
        <taxon>Pseudomonadati</taxon>
        <taxon>Rhodothermota</taxon>
        <taxon>Rhodothermia</taxon>
        <taxon>Rhodothermales</taxon>
        <taxon>Rubricoccaceae</taxon>
        <taxon>Rubricoccus</taxon>
    </lineage>
</organism>
<dbReference type="Gene3D" id="3.50.50.60">
    <property type="entry name" value="FAD/NAD(P)-binding domain"/>
    <property type="match status" value="1"/>
</dbReference>
<gene>
    <name evidence="2" type="ORF">BSZ36_14490</name>
</gene>
<dbReference type="RefSeq" id="WP_094550167.1">
    <property type="nucleotide sequence ID" value="NZ_MQWB01000001.1"/>
</dbReference>
<dbReference type="Pfam" id="PF13450">
    <property type="entry name" value="NAD_binding_8"/>
    <property type="match status" value="1"/>
</dbReference>
<dbReference type="Pfam" id="PF01593">
    <property type="entry name" value="Amino_oxidase"/>
    <property type="match status" value="1"/>
</dbReference>
<dbReference type="AlphaFoldDB" id="A0A259U2K9"/>
<dbReference type="Proteomes" id="UP000216446">
    <property type="component" value="Unassembled WGS sequence"/>
</dbReference>
<reference evidence="2 3" key="1">
    <citation type="submission" date="2016-11" db="EMBL/GenBank/DDBJ databases">
        <title>Study of marine rhodopsin-containing bacteria.</title>
        <authorList>
            <person name="Yoshizawa S."/>
            <person name="Kumagai Y."/>
            <person name="Kogure K."/>
        </authorList>
    </citation>
    <scope>NUCLEOTIDE SEQUENCE [LARGE SCALE GENOMIC DNA]</scope>
    <source>
        <strain evidence="2 3">SG-29</strain>
    </source>
</reference>
<dbReference type="SUPFAM" id="SSF54373">
    <property type="entry name" value="FAD-linked reductases, C-terminal domain"/>
    <property type="match status" value="1"/>
</dbReference>
<dbReference type="OrthoDB" id="56323at2"/>
<dbReference type="SUPFAM" id="SSF51905">
    <property type="entry name" value="FAD/NAD(P)-binding domain"/>
    <property type="match status" value="1"/>
</dbReference>
<evidence type="ECO:0000313" key="3">
    <source>
        <dbReference type="Proteomes" id="UP000216446"/>
    </source>
</evidence>
<proteinExistence type="predicted"/>
<feature type="domain" description="Amine oxidase" evidence="1">
    <location>
        <begin position="118"/>
        <end position="358"/>
    </location>
</feature>
<evidence type="ECO:0000313" key="2">
    <source>
        <dbReference type="EMBL" id="OZC04087.1"/>
    </source>
</evidence>
<sequence length="362" mass="38099">MTTLAIVGAGAAGLAAAHALRDSDLAVTVFEKSRGVSGRAATRWRDATDASGAPFRWRYDHGAQYASPEAGSRVHTLLTETLDASGLTDLSGTVWPFDDDGTLRPDRARQDPGPRLTYEDGISSLGRRLLDAAPGVTLRGNTRVGALHVEGGLWRVHADNGADLGAFDAVLLTPPAPQAVEILGASTMADGLRQRLVGALGEAEYRSQFTAVLAFLEPVARPEPYALVNAAEHGEAGGGHAVAWLAVESDKPGRAPEGGTLLLAQMSPAWTQAHYDDAKDLVIAAATREIESLMDASLPAPDWADTQRWKYALPNEGADAATLETGEDEGLFFAGDAIAGKGRVHLALESGIAAADRIRERL</sequence>
<dbReference type="PANTHER" id="PTHR16128">
    <property type="entry name" value="FAD/NAD(P)-BINDING OXIDOREDUCTASE FAMILY PROTEIN"/>
    <property type="match status" value="1"/>
</dbReference>
<dbReference type="InterPro" id="IPR002937">
    <property type="entry name" value="Amino_oxidase"/>
</dbReference>
<dbReference type="Gene3D" id="3.90.660.10">
    <property type="match status" value="1"/>
</dbReference>
<protein>
    <recommendedName>
        <fullName evidence="1">Amine oxidase domain-containing protein</fullName>
    </recommendedName>
</protein>
<name>A0A259U2K9_9BACT</name>
<dbReference type="EMBL" id="MQWB01000001">
    <property type="protein sequence ID" value="OZC04087.1"/>
    <property type="molecule type" value="Genomic_DNA"/>
</dbReference>
<dbReference type="PANTHER" id="PTHR16128:SF5">
    <property type="entry name" value="FAD_NAD(P)-BINDING OXIDOREDUCTASE FAMILY PROTEIN"/>
    <property type="match status" value="1"/>
</dbReference>
<evidence type="ECO:0000259" key="1">
    <source>
        <dbReference type="Pfam" id="PF01593"/>
    </source>
</evidence>
<dbReference type="InParanoid" id="A0A259U2K9"/>
<accession>A0A259U2K9</accession>
<keyword evidence="3" id="KW-1185">Reference proteome</keyword>
<comment type="caution">
    <text evidence="2">The sequence shown here is derived from an EMBL/GenBank/DDBJ whole genome shotgun (WGS) entry which is preliminary data.</text>
</comment>
<dbReference type="InterPro" id="IPR036188">
    <property type="entry name" value="FAD/NAD-bd_sf"/>
</dbReference>